<reference evidence="2 3" key="1">
    <citation type="submission" date="2021-06" db="EMBL/GenBank/DDBJ databases">
        <authorList>
            <person name="Palmer J.M."/>
        </authorList>
    </citation>
    <scope>NUCLEOTIDE SEQUENCE [LARGE SCALE GENOMIC DNA]</scope>
    <source>
        <strain evidence="2 3">MEX-2019</strain>
        <tissue evidence="2">Muscle</tissue>
    </source>
</reference>
<accession>A0AAV9SP69</accession>
<feature type="compositionally biased region" description="Basic and acidic residues" evidence="1">
    <location>
        <begin position="8"/>
        <end position="45"/>
    </location>
</feature>
<keyword evidence="3" id="KW-1185">Reference proteome</keyword>
<proteinExistence type="predicted"/>
<protein>
    <submittedName>
        <fullName evidence="2">Uncharacterized protein</fullName>
    </submittedName>
</protein>
<evidence type="ECO:0000313" key="3">
    <source>
        <dbReference type="Proteomes" id="UP001311232"/>
    </source>
</evidence>
<comment type="caution">
    <text evidence="2">The sequence shown here is derived from an EMBL/GenBank/DDBJ whole genome shotgun (WGS) entry which is preliminary data.</text>
</comment>
<dbReference type="EMBL" id="JAHHUM010000053">
    <property type="protein sequence ID" value="KAK5623082.1"/>
    <property type="molecule type" value="Genomic_DNA"/>
</dbReference>
<evidence type="ECO:0000256" key="1">
    <source>
        <dbReference type="SAM" id="MobiDB-lite"/>
    </source>
</evidence>
<feature type="region of interest" description="Disordered" evidence="1">
    <location>
        <begin position="1"/>
        <end position="55"/>
    </location>
</feature>
<sequence length="116" mass="13510">MKVLQQKKGSDRRGKDERRQEKVKEGRARMKDNRGENSREKEKSKPKLGLHQMTNVFHPAPQSWLFMNRQLMKTSGPQFVSLWRCHTLDLVTTLNEATRLHPASSKTALNSGRHFQ</sequence>
<dbReference type="Proteomes" id="UP001311232">
    <property type="component" value="Unassembled WGS sequence"/>
</dbReference>
<organism evidence="2 3">
    <name type="scientific">Crenichthys baileyi</name>
    <name type="common">White River springfish</name>
    <dbReference type="NCBI Taxonomy" id="28760"/>
    <lineage>
        <taxon>Eukaryota</taxon>
        <taxon>Metazoa</taxon>
        <taxon>Chordata</taxon>
        <taxon>Craniata</taxon>
        <taxon>Vertebrata</taxon>
        <taxon>Euteleostomi</taxon>
        <taxon>Actinopterygii</taxon>
        <taxon>Neopterygii</taxon>
        <taxon>Teleostei</taxon>
        <taxon>Neoteleostei</taxon>
        <taxon>Acanthomorphata</taxon>
        <taxon>Ovalentaria</taxon>
        <taxon>Atherinomorphae</taxon>
        <taxon>Cyprinodontiformes</taxon>
        <taxon>Goodeidae</taxon>
        <taxon>Crenichthys</taxon>
    </lineage>
</organism>
<dbReference type="AlphaFoldDB" id="A0AAV9SP69"/>
<evidence type="ECO:0000313" key="2">
    <source>
        <dbReference type="EMBL" id="KAK5623082.1"/>
    </source>
</evidence>
<name>A0AAV9SP69_9TELE</name>
<gene>
    <name evidence="2" type="ORF">CRENBAI_020198</name>
</gene>